<proteinExistence type="predicted"/>
<gene>
    <name evidence="1" type="ORF">CUJ84_pRLN4000080</name>
</gene>
<protein>
    <submittedName>
        <fullName evidence="1">Uncharacterized protein</fullName>
    </submittedName>
</protein>
<dbReference type="Proteomes" id="UP000238523">
    <property type="component" value="Plasmid pRLN4"/>
</dbReference>
<evidence type="ECO:0000313" key="2">
    <source>
        <dbReference type="Proteomes" id="UP000238523"/>
    </source>
</evidence>
<geneLocation type="plasmid" evidence="2">
    <name>prln4</name>
</geneLocation>
<evidence type="ECO:0000313" key="1">
    <source>
        <dbReference type="EMBL" id="AUW47791.1"/>
    </source>
</evidence>
<dbReference type="EMBL" id="CP025016">
    <property type="protein sequence ID" value="AUW47791.1"/>
    <property type="molecule type" value="Genomic_DNA"/>
</dbReference>
<accession>A0A2K9ZIC6</accession>
<reference evidence="1 2" key="1">
    <citation type="submission" date="2017-11" db="EMBL/GenBank/DDBJ databases">
        <title>Complete genome of Rhizobium leguminosarum Norway, an ineffective micro-symbiont.</title>
        <authorList>
            <person name="Hoffrichter A."/>
            <person name="Liang J."/>
            <person name="Brachmann A."/>
            <person name="Marin M."/>
        </authorList>
    </citation>
    <scope>NUCLEOTIDE SEQUENCE [LARGE SCALE GENOMIC DNA]</scope>
    <source>
        <strain evidence="1 2">Norway</strain>
        <plasmid evidence="2">Plasmid prln4</plasmid>
    </source>
</reference>
<dbReference type="AlphaFoldDB" id="A0A2K9ZIC6"/>
<sequence>MPARFCLPGLGQQLGVCEPIKDLAASFQVVAAEGSKIKAPRAPYQKLRVEPFLQRGNTIANLRGGNAQGPSCSRHASSVGGFDEGLNRFQEIHSQVFLDAVVGFAPLITSHAMD</sequence>
<organism evidence="1 2">
    <name type="scientific">Rhizobium leguminosarum</name>
    <dbReference type="NCBI Taxonomy" id="384"/>
    <lineage>
        <taxon>Bacteria</taxon>
        <taxon>Pseudomonadati</taxon>
        <taxon>Pseudomonadota</taxon>
        <taxon>Alphaproteobacteria</taxon>
        <taxon>Hyphomicrobiales</taxon>
        <taxon>Rhizobiaceae</taxon>
        <taxon>Rhizobium/Agrobacterium group</taxon>
        <taxon>Rhizobium</taxon>
    </lineage>
</organism>
<name>A0A2K9ZIC6_RHILE</name>
<keyword evidence="1" id="KW-0614">Plasmid</keyword>